<organism evidence="7 8">
    <name type="scientific">Candidatus Kutchimonas denitrificans</name>
    <dbReference type="NCBI Taxonomy" id="3056748"/>
    <lineage>
        <taxon>Bacteria</taxon>
        <taxon>Pseudomonadati</taxon>
        <taxon>Gemmatimonadota</taxon>
        <taxon>Gemmatimonadia</taxon>
        <taxon>Candidatus Palauibacterales</taxon>
        <taxon>Candidatus Palauibacteraceae</taxon>
        <taxon>Candidatus Kutchimonas</taxon>
    </lineage>
</organism>
<proteinExistence type="predicted"/>
<dbReference type="PANTHER" id="PTHR10010">
    <property type="entry name" value="SOLUTE CARRIER FAMILY 34 SODIUM PHOSPHATE , MEMBER 2-RELATED"/>
    <property type="match status" value="1"/>
</dbReference>
<feature type="transmembrane region" description="Helical" evidence="6">
    <location>
        <begin position="252"/>
        <end position="272"/>
    </location>
</feature>
<reference evidence="7 8" key="1">
    <citation type="submission" date="2020-01" db="EMBL/GenBank/DDBJ databases">
        <title>Genomes assembled from Gulf of Kutch pelagic sediment metagenomes.</title>
        <authorList>
            <person name="Chandrashekar M."/>
            <person name="Mahajan M.S."/>
            <person name="Dave K.J."/>
            <person name="Vatsa P."/>
            <person name="Nathani N.M."/>
        </authorList>
    </citation>
    <scope>NUCLEOTIDE SEQUENCE [LARGE SCALE GENOMIC DNA]</scope>
    <source>
        <strain evidence="7">KS3-K002</strain>
    </source>
</reference>
<dbReference type="AlphaFoldDB" id="A0AAE5CB61"/>
<evidence type="ECO:0000313" key="8">
    <source>
        <dbReference type="Proteomes" id="UP000702544"/>
    </source>
</evidence>
<feature type="transmembrane region" description="Helical" evidence="6">
    <location>
        <begin position="212"/>
        <end position="231"/>
    </location>
</feature>
<protein>
    <recommendedName>
        <fullName evidence="9">Sodium-dependent phosphate cotransporter</fullName>
    </recommendedName>
</protein>
<comment type="subcellular location">
    <subcellularLocation>
        <location evidence="1">Cell membrane</location>
        <topology evidence="1">Multi-pass membrane protein</topology>
    </subcellularLocation>
</comment>
<dbReference type="GO" id="GO:0005436">
    <property type="term" value="F:sodium:phosphate symporter activity"/>
    <property type="evidence" value="ECO:0007669"/>
    <property type="project" value="InterPro"/>
</dbReference>
<feature type="transmembrane region" description="Helical" evidence="6">
    <location>
        <begin position="62"/>
        <end position="90"/>
    </location>
</feature>
<dbReference type="Pfam" id="PF02690">
    <property type="entry name" value="Na_Pi_cotrans"/>
    <property type="match status" value="2"/>
</dbReference>
<keyword evidence="5 6" id="KW-0472">Membrane</keyword>
<evidence type="ECO:0000256" key="3">
    <source>
        <dbReference type="ARBA" id="ARBA00022692"/>
    </source>
</evidence>
<dbReference type="GO" id="GO:0005886">
    <property type="term" value="C:plasma membrane"/>
    <property type="evidence" value="ECO:0007669"/>
    <property type="project" value="UniProtKB-SubCell"/>
</dbReference>
<feature type="transmembrane region" description="Helical" evidence="6">
    <location>
        <begin position="20"/>
        <end position="41"/>
    </location>
</feature>
<keyword evidence="2" id="KW-1003">Cell membrane</keyword>
<keyword evidence="4 6" id="KW-1133">Transmembrane helix</keyword>
<feature type="transmembrane region" description="Helical" evidence="6">
    <location>
        <begin position="292"/>
        <end position="314"/>
    </location>
</feature>
<evidence type="ECO:0008006" key="9">
    <source>
        <dbReference type="Google" id="ProtNLM"/>
    </source>
</evidence>
<evidence type="ECO:0000256" key="5">
    <source>
        <dbReference type="ARBA" id="ARBA00023136"/>
    </source>
</evidence>
<dbReference type="PANTHER" id="PTHR10010:SF46">
    <property type="entry name" value="SODIUM-DEPENDENT PHOSPHATE TRANSPORT PROTEIN 2B"/>
    <property type="match status" value="1"/>
</dbReference>
<dbReference type="EMBL" id="JAACAK010000022">
    <property type="protein sequence ID" value="NIR74070.1"/>
    <property type="molecule type" value="Genomic_DNA"/>
</dbReference>
<comment type="caution">
    <text evidence="7">The sequence shown here is derived from an EMBL/GenBank/DDBJ whole genome shotgun (WGS) entry which is preliminary data.</text>
</comment>
<evidence type="ECO:0000256" key="4">
    <source>
        <dbReference type="ARBA" id="ARBA00022989"/>
    </source>
</evidence>
<feature type="transmembrane region" description="Helical" evidence="6">
    <location>
        <begin position="321"/>
        <end position="341"/>
    </location>
</feature>
<evidence type="ECO:0000256" key="1">
    <source>
        <dbReference type="ARBA" id="ARBA00004651"/>
    </source>
</evidence>
<evidence type="ECO:0000256" key="6">
    <source>
        <dbReference type="SAM" id="Phobius"/>
    </source>
</evidence>
<evidence type="ECO:0000313" key="7">
    <source>
        <dbReference type="EMBL" id="NIR74070.1"/>
    </source>
</evidence>
<dbReference type="NCBIfam" id="NF037997">
    <property type="entry name" value="Na_Pi_symport"/>
    <property type="match status" value="1"/>
</dbReference>
<gene>
    <name evidence="7" type="ORF">GWO12_03010</name>
</gene>
<sequence>MSPALATFPSFRRPYAPHPLVRAVAVLLLLFFFLLGVNGLGDAFKSLGGGLLESFFAATRNPFMGLIVGLLATTLVQSSSVTTSLIVALVAAPENPLPLANAVPMVMGANIGTTVTNTIVSMAHMGRKQEFYRAFSVATCHDFFNFMAVVLLLPLEMATGYLQRMATSLSGLLVGFGGGVEYDSPIKGALKAALAPIKAAIGAVIPSVRLQAIVLVLVSGALIYFALMFLVRTMRGAMHSRVEVIVARGFHRAAPIGIILGMLVTFMVQSSSITTSLLVPLAGAGLITLAQAFPITIGANIGTTITALLAALAVTGPNARWGVTIALVHLLFNLSATLLIYPVERIRNLPLTGARRLAAVAVRSRTYALLYIIMLFYGLPALLAVLNQLLAR</sequence>
<evidence type="ECO:0000256" key="2">
    <source>
        <dbReference type="ARBA" id="ARBA00022475"/>
    </source>
</evidence>
<feature type="transmembrane region" description="Helical" evidence="6">
    <location>
        <begin position="368"/>
        <end position="390"/>
    </location>
</feature>
<dbReference type="GO" id="GO:0044341">
    <property type="term" value="P:sodium-dependent phosphate transport"/>
    <property type="evidence" value="ECO:0007669"/>
    <property type="project" value="InterPro"/>
</dbReference>
<feature type="transmembrane region" description="Helical" evidence="6">
    <location>
        <begin position="102"/>
        <end position="123"/>
    </location>
</feature>
<accession>A0AAE5CB61</accession>
<name>A0AAE5CB61_9BACT</name>
<dbReference type="InterPro" id="IPR003841">
    <property type="entry name" value="Na/Pi_transpt"/>
</dbReference>
<dbReference type="Proteomes" id="UP000702544">
    <property type="component" value="Unassembled WGS sequence"/>
</dbReference>
<keyword evidence="3 6" id="KW-0812">Transmembrane</keyword>